<reference evidence="2 3" key="1">
    <citation type="submission" date="2015-02" db="EMBL/GenBank/DDBJ databases">
        <title>Genome Sequence of Jannaschia aquimarina DSM28248, a member of the Roseobacter clade.</title>
        <authorList>
            <person name="Voget S."/>
            <person name="Daniel R."/>
        </authorList>
    </citation>
    <scope>NUCLEOTIDE SEQUENCE [LARGE SCALE GENOMIC DNA]</scope>
    <source>
        <strain evidence="2 3">GSW-M26</strain>
    </source>
</reference>
<evidence type="ECO:0000313" key="3">
    <source>
        <dbReference type="Proteomes" id="UP000032232"/>
    </source>
</evidence>
<dbReference type="AlphaFoldDB" id="A0A0D1D9F7"/>
<name>A0A0D1D9F7_9RHOB</name>
<organism evidence="2 3">
    <name type="scientific">Jannaschia aquimarina</name>
    <dbReference type="NCBI Taxonomy" id="935700"/>
    <lineage>
        <taxon>Bacteria</taxon>
        <taxon>Pseudomonadati</taxon>
        <taxon>Pseudomonadota</taxon>
        <taxon>Alphaproteobacteria</taxon>
        <taxon>Rhodobacterales</taxon>
        <taxon>Roseobacteraceae</taxon>
        <taxon>Jannaschia</taxon>
    </lineage>
</organism>
<proteinExistence type="predicted"/>
<dbReference type="RefSeq" id="WP_043918581.1">
    <property type="nucleotide sequence ID" value="NZ_FZPF01000005.1"/>
</dbReference>
<keyword evidence="1" id="KW-0732">Signal</keyword>
<dbReference type="PATRIC" id="fig|935700.4.peg.1821"/>
<accession>A0A0D1D9F7</accession>
<feature type="chain" id="PRO_5002244681" evidence="1">
    <location>
        <begin position="22"/>
        <end position="278"/>
    </location>
</feature>
<comment type="caution">
    <text evidence="2">The sequence shown here is derived from an EMBL/GenBank/DDBJ whole genome shotgun (WGS) entry which is preliminary data.</text>
</comment>
<dbReference type="EMBL" id="JYFE01000032">
    <property type="protein sequence ID" value="KIT16528.1"/>
    <property type="molecule type" value="Genomic_DNA"/>
</dbReference>
<dbReference type="SUPFAM" id="SSF48452">
    <property type="entry name" value="TPR-like"/>
    <property type="match status" value="1"/>
</dbReference>
<dbReference type="PROSITE" id="PS51257">
    <property type="entry name" value="PROKAR_LIPOPROTEIN"/>
    <property type="match status" value="1"/>
</dbReference>
<dbReference type="Proteomes" id="UP000032232">
    <property type="component" value="Unassembled WGS sequence"/>
</dbReference>
<dbReference type="InterPro" id="IPR011990">
    <property type="entry name" value="TPR-like_helical_dom_sf"/>
</dbReference>
<dbReference type="OrthoDB" id="7819234at2"/>
<gene>
    <name evidence="2" type="ORF">jaqu_17560</name>
</gene>
<dbReference type="STRING" id="935700.jaqu_17560"/>
<evidence type="ECO:0000256" key="1">
    <source>
        <dbReference type="SAM" id="SignalP"/>
    </source>
</evidence>
<feature type="signal peptide" evidence="1">
    <location>
        <begin position="1"/>
        <end position="21"/>
    </location>
</feature>
<evidence type="ECO:0000313" key="2">
    <source>
        <dbReference type="EMBL" id="KIT16528.1"/>
    </source>
</evidence>
<dbReference type="Gene3D" id="1.25.40.10">
    <property type="entry name" value="Tetratricopeptide repeat domain"/>
    <property type="match status" value="1"/>
</dbReference>
<protein>
    <submittedName>
        <fullName evidence="2">Tetratricopeptide repeat protein</fullName>
    </submittedName>
</protein>
<keyword evidence="3" id="KW-1185">Reference proteome</keyword>
<sequence>MRHKIVIALLAGGTMMLSACAGRDGDVARALSGEKEQREIDEIMLSVAPPQEAVAFFRKRLAEEPGEITHQRGLASALVRSKKASEGARVWQEVASNPNATNEDLVNFADAQIRTSDWAGAKATLDAIPPTHESFERYRLEAMVADSQRDWKRADSFYETAVGLTTTPANVLNNWGYSKLSRGDTQAAERLFAEALTYDRTLFTAKNNLVLARATRRAYALPGIPMSQEERAQLLHTAALAAIKQGDTDIGRNLLEDAIDTHPRHFEAAVRALQAMSA</sequence>